<dbReference type="SUPFAM" id="SSF53756">
    <property type="entry name" value="UDP-Glycosyltransferase/glycogen phosphorylase"/>
    <property type="match status" value="1"/>
</dbReference>
<dbReference type="AlphaFoldDB" id="A0A963Z7G9"/>
<proteinExistence type="predicted"/>
<organism evidence="3 4">
    <name type="scientific">Acidisoma cellulosilyticum</name>
    <dbReference type="NCBI Taxonomy" id="2802395"/>
    <lineage>
        <taxon>Bacteria</taxon>
        <taxon>Pseudomonadati</taxon>
        <taxon>Pseudomonadota</taxon>
        <taxon>Alphaproteobacteria</taxon>
        <taxon>Acetobacterales</taxon>
        <taxon>Acidocellaceae</taxon>
        <taxon>Acidisoma</taxon>
    </lineage>
</organism>
<keyword evidence="1" id="KW-0328">Glycosyltransferase</keyword>
<gene>
    <name evidence="3" type="ORF">ACELLULO517_26950</name>
</gene>
<name>A0A963Z7G9_9PROT</name>
<dbReference type="Proteomes" id="UP000721844">
    <property type="component" value="Unassembled WGS sequence"/>
</dbReference>
<reference evidence="3 4" key="1">
    <citation type="journal article" date="2021" name="Microorganisms">
        <title>Acidisoma silvae sp. nov. and Acidisomacellulosilytica sp. nov., Two Acidophilic Bacteria Isolated from Decaying Wood, Hydrolyzing Cellulose and Producing Poly-3-hydroxybutyrate.</title>
        <authorList>
            <person name="Mieszkin S."/>
            <person name="Pouder E."/>
            <person name="Uroz S."/>
            <person name="Simon-Colin C."/>
            <person name="Alain K."/>
        </authorList>
    </citation>
    <scope>NUCLEOTIDE SEQUENCE [LARGE SCALE GENOMIC DNA]</scope>
    <source>
        <strain evidence="3 4">HW T5.17</strain>
    </source>
</reference>
<keyword evidence="2" id="KW-0808">Transferase</keyword>
<dbReference type="Pfam" id="PF13692">
    <property type="entry name" value="Glyco_trans_1_4"/>
    <property type="match status" value="1"/>
</dbReference>
<dbReference type="EMBL" id="JAESVA010000018">
    <property type="protein sequence ID" value="MCB8883914.1"/>
    <property type="molecule type" value="Genomic_DNA"/>
</dbReference>
<evidence type="ECO:0000256" key="2">
    <source>
        <dbReference type="ARBA" id="ARBA00022679"/>
    </source>
</evidence>
<dbReference type="PANTHER" id="PTHR12526">
    <property type="entry name" value="GLYCOSYLTRANSFERASE"/>
    <property type="match status" value="1"/>
</dbReference>
<accession>A0A963Z7G9</accession>
<dbReference type="GO" id="GO:0016757">
    <property type="term" value="F:glycosyltransferase activity"/>
    <property type="evidence" value="ECO:0007669"/>
    <property type="project" value="UniProtKB-KW"/>
</dbReference>
<evidence type="ECO:0000313" key="4">
    <source>
        <dbReference type="Proteomes" id="UP000721844"/>
    </source>
</evidence>
<comment type="caution">
    <text evidence="3">The sequence shown here is derived from an EMBL/GenBank/DDBJ whole genome shotgun (WGS) entry which is preliminary data.</text>
</comment>
<dbReference type="Gene3D" id="3.40.50.2000">
    <property type="entry name" value="Glycogen Phosphorylase B"/>
    <property type="match status" value="2"/>
</dbReference>
<evidence type="ECO:0000256" key="1">
    <source>
        <dbReference type="ARBA" id="ARBA00022676"/>
    </source>
</evidence>
<dbReference type="PANTHER" id="PTHR12526:SF629">
    <property type="entry name" value="TEICHURONIC ACID BIOSYNTHESIS GLYCOSYLTRANSFERASE TUAH-RELATED"/>
    <property type="match status" value="1"/>
</dbReference>
<evidence type="ECO:0000313" key="3">
    <source>
        <dbReference type="EMBL" id="MCB8883914.1"/>
    </source>
</evidence>
<sequence>MNAMVEYTEPRASLTALEWDLSLAVFSPTFYRVMLGDEAGASTGQLFRHFVTFGLEEALPPSPLFDPLIYEHRSRLAGHSFAPSETPCFFHWLKYGRVRLIVPCAFFDEAFYQSANPDVAAAGVFGYVHFLLLGMRESRAPNASFDVSAAAARLVAAKGNCWNLVDAHVQLENLAPDLAYLLPRVFEETAAEKDQHSNGESSTLRWRSNLAGAPNALDDPFGKYFTAIPPDGNIITAWAKLRPSPWPRPEQIEAYTAQVAACELFDAEYYRRHAGLEDQTLDLALHYLLIGEALGLSPSAGFNPRYYAQRYPDLARAGLSLLLHFANHGRAEGRRATMTSTSNVNPPCFNSARENVVIVVHEGSRTGAPILGWNIAKHLAEQYNVFTVILGKGELIKDFEALSAETFGPFELDQREELDLETGLQPLFNGRVFRYAILNSSETRRLVNIFARQFVPTLFLVHEFGSYIQFAAELRSAFDHASEVVFPAEIVARSAEKLHSPLADRRIRVLPQGMSIVPPGRPSTKPKPLVNLKGLVDARKAGAFIVLGAGSVIFRKGVDFFLAAAGTAQRNQTNRPIHFLWVGHGYDPIKDLGYSSYLEEQLQRAGLEHHVTFLNEVTDLEPIYALADAFFLSSRLDPLPNVSIDAACRGIPIFCFDNASGMAELLLKDPQTAVGVVPYADAAAAGSLIARLADDDGARQVMSQTTLAFARRVFDMGRYVDQLANLAENHLSNAAQFFADYETIIADEAFDADFFLGARPIIETRAATVRRYLANASDAVALLDESGLDSVSEVEQKIPATLPYPRRPAPGFDPNKWIAAHPDRLRKSADPFAEFIRSGHPEGPWQTPVLRPFASRADTPNPAMRTLLCAHIFEIALGIDMLSHLALNNANFDLYLETEFELDAQHLRRAIGRFKNGKARVEVVTNKFSSLFSRLSSIAADYEVIGLLTTDFRTTHAGWREFQWQTLLGGRHAMVDRILSAFNEAPALGAVFSADPYLRPDVEADGIVEDMFWTRSVIMRNLSALVLQAAAPAGSGMLPAACAHAGLFYSIATVPCILW</sequence>
<keyword evidence="4" id="KW-1185">Reference proteome</keyword>
<protein>
    <submittedName>
        <fullName evidence="3">Glycosyltransferase</fullName>
    </submittedName>
</protein>